<name>A0A0R3R979_9BILA</name>
<accession>A0A0R3R979</accession>
<evidence type="ECO:0000313" key="2">
    <source>
        <dbReference type="EMBL" id="VDO50038.1"/>
    </source>
</evidence>
<gene>
    <name evidence="2" type="ORF">BTMF_LOCUS14565</name>
</gene>
<dbReference type="WBParaSite" id="BTMF_0001658901-mRNA-1">
    <property type="protein sequence ID" value="BTMF_0001658901-mRNA-1"/>
    <property type="gene ID" value="BTMF_0001658901"/>
</dbReference>
<feature type="region of interest" description="Disordered" evidence="1">
    <location>
        <begin position="17"/>
        <end position="41"/>
    </location>
</feature>
<protein>
    <submittedName>
        <fullName evidence="4">50S ribosomal protein L33</fullName>
    </submittedName>
</protein>
<sequence length="41" mass="4901">MKSFTFEKSHREYLTISGSDMRNQKGKSKVFRKKKTAYNNQ</sequence>
<organism evidence="4">
    <name type="scientific">Brugia timori</name>
    <dbReference type="NCBI Taxonomy" id="42155"/>
    <lineage>
        <taxon>Eukaryota</taxon>
        <taxon>Metazoa</taxon>
        <taxon>Ecdysozoa</taxon>
        <taxon>Nematoda</taxon>
        <taxon>Chromadorea</taxon>
        <taxon>Rhabditida</taxon>
        <taxon>Spirurina</taxon>
        <taxon>Spiruromorpha</taxon>
        <taxon>Filarioidea</taxon>
        <taxon>Onchocercidae</taxon>
        <taxon>Brugia</taxon>
    </lineage>
</organism>
<dbReference type="EMBL" id="UZAG01021334">
    <property type="protein sequence ID" value="VDO50038.1"/>
    <property type="molecule type" value="Genomic_DNA"/>
</dbReference>
<evidence type="ECO:0000313" key="3">
    <source>
        <dbReference type="Proteomes" id="UP000280834"/>
    </source>
</evidence>
<evidence type="ECO:0000256" key="1">
    <source>
        <dbReference type="SAM" id="MobiDB-lite"/>
    </source>
</evidence>
<reference evidence="2 3" key="2">
    <citation type="submission" date="2018-11" db="EMBL/GenBank/DDBJ databases">
        <authorList>
            <consortium name="Pathogen Informatics"/>
        </authorList>
    </citation>
    <scope>NUCLEOTIDE SEQUENCE [LARGE SCALE GENOMIC DNA]</scope>
</reference>
<keyword evidence="3" id="KW-1185">Reference proteome</keyword>
<feature type="compositionally biased region" description="Basic residues" evidence="1">
    <location>
        <begin position="24"/>
        <end position="41"/>
    </location>
</feature>
<dbReference type="AlphaFoldDB" id="A0A0R3R979"/>
<reference evidence="4" key="1">
    <citation type="submission" date="2017-02" db="UniProtKB">
        <authorList>
            <consortium name="WormBaseParasite"/>
        </authorList>
    </citation>
    <scope>IDENTIFICATION</scope>
</reference>
<proteinExistence type="predicted"/>
<evidence type="ECO:0000313" key="4">
    <source>
        <dbReference type="WBParaSite" id="BTMF_0001658901-mRNA-1"/>
    </source>
</evidence>
<dbReference type="Proteomes" id="UP000280834">
    <property type="component" value="Unassembled WGS sequence"/>
</dbReference>